<organism evidence="3 4">
    <name type="scientific">Trichostrongylus colubriformis</name>
    <name type="common">Black scour worm</name>
    <dbReference type="NCBI Taxonomy" id="6319"/>
    <lineage>
        <taxon>Eukaryota</taxon>
        <taxon>Metazoa</taxon>
        <taxon>Ecdysozoa</taxon>
        <taxon>Nematoda</taxon>
        <taxon>Chromadorea</taxon>
        <taxon>Rhabditida</taxon>
        <taxon>Rhabditina</taxon>
        <taxon>Rhabditomorpha</taxon>
        <taxon>Strongyloidea</taxon>
        <taxon>Trichostrongylidae</taxon>
        <taxon>Trichostrongylus</taxon>
    </lineage>
</organism>
<feature type="chain" id="PRO_5042904485" evidence="2">
    <location>
        <begin position="17"/>
        <end position="100"/>
    </location>
</feature>
<gene>
    <name evidence="3" type="ORF">GCK32_019726</name>
</gene>
<name>A0AAN8F781_TRICO</name>
<dbReference type="AlphaFoldDB" id="A0AAN8F781"/>
<sequence>MKLLLLLPALVALATSKSIQKRNAYGDEQVMPAPAAPAPGPPAPIEQAPVAVQQPAPAPDCNPVQPSAPAQPSGELMFFDSASEGVLVINVMPLTLPIRD</sequence>
<dbReference type="Proteomes" id="UP001331761">
    <property type="component" value="Unassembled WGS sequence"/>
</dbReference>
<dbReference type="PANTHER" id="PTHR36514:SF5">
    <property type="entry name" value="ASCARIS SUUM EPICUTICLIN PROTEIN RELATED"/>
    <property type="match status" value="1"/>
</dbReference>
<accession>A0AAN8F781</accession>
<keyword evidence="2" id="KW-0732">Signal</keyword>
<evidence type="ECO:0000313" key="4">
    <source>
        <dbReference type="Proteomes" id="UP001331761"/>
    </source>
</evidence>
<comment type="caution">
    <text evidence="3">The sequence shown here is derived from an EMBL/GenBank/DDBJ whole genome shotgun (WGS) entry which is preliminary data.</text>
</comment>
<reference evidence="3 4" key="1">
    <citation type="submission" date="2019-10" db="EMBL/GenBank/DDBJ databases">
        <title>Assembly and Annotation for the nematode Trichostrongylus colubriformis.</title>
        <authorList>
            <person name="Martin J."/>
        </authorList>
    </citation>
    <scope>NUCLEOTIDE SEQUENCE [LARGE SCALE GENOMIC DNA]</scope>
    <source>
        <strain evidence="3">G859</strain>
        <tissue evidence="3">Whole worm</tissue>
    </source>
</reference>
<feature type="compositionally biased region" description="Pro residues" evidence="1">
    <location>
        <begin position="34"/>
        <end position="44"/>
    </location>
</feature>
<protein>
    <submittedName>
        <fullName evidence="3">Uncharacterized protein</fullName>
    </submittedName>
</protein>
<dbReference type="PANTHER" id="PTHR36514">
    <property type="entry name" value="PROTEIN CBG00436"/>
    <property type="match status" value="1"/>
</dbReference>
<feature type="signal peptide" evidence="2">
    <location>
        <begin position="1"/>
        <end position="16"/>
    </location>
</feature>
<feature type="region of interest" description="Disordered" evidence="1">
    <location>
        <begin position="25"/>
        <end position="72"/>
    </location>
</feature>
<evidence type="ECO:0000313" key="3">
    <source>
        <dbReference type="EMBL" id="KAK5974321.1"/>
    </source>
</evidence>
<evidence type="ECO:0000256" key="2">
    <source>
        <dbReference type="SAM" id="SignalP"/>
    </source>
</evidence>
<feature type="compositionally biased region" description="Low complexity" evidence="1">
    <location>
        <begin position="45"/>
        <end position="55"/>
    </location>
</feature>
<dbReference type="EMBL" id="WIXE01014413">
    <property type="protein sequence ID" value="KAK5974321.1"/>
    <property type="molecule type" value="Genomic_DNA"/>
</dbReference>
<keyword evidence="4" id="KW-1185">Reference proteome</keyword>
<evidence type="ECO:0000256" key="1">
    <source>
        <dbReference type="SAM" id="MobiDB-lite"/>
    </source>
</evidence>
<proteinExistence type="predicted"/>